<organism evidence="2 3">
    <name type="scientific">Spelaeicoccus albus</name>
    <dbReference type="NCBI Taxonomy" id="1280376"/>
    <lineage>
        <taxon>Bacteria</taxon>
        <taxon>Bacillati</taxon>
        <taxon>Actinomycetota</taxon>
        <taxon>Actinomycetes</taxon>
        <taxon>Micrococcales</taxon>
        <taxon>Brevibacteriaceae</taxon>
        <taxon>Spelaeicoccus</taxon>
    </lineage>
</organism>
<dbReference type="PANTHER" id="PTHR47129:SF1">
    <property type="entry name" value="NMRA-LIKE DOMAIN-CONTAINING PROTEIN"/>
    <property type="match status" value="1"/>
</dbReference>
<dbReference type="Proteomes" id="UP000539111">
    <property type="component" value="Unassembled WGS sequence"/>
</dbReference>
<dbReference type="Gene3D" id="3.90.25.10">
    <property type="entry name" value="UDP-galactose 4-epimerase, domain 1"/>
    <property type="match status" value="1"/>
</dbReference>
<dbReference type="PANTHER" id="PTHR47129">
    <property type="entry name" value="QUINONE OXIDOREDUCTASE 2"/>
    <property type="match status" value="1"/>
</dbReference>
<feature type="domain" description="NAD(P)-binding" evidence="1">
    <location>
        <begin position="6"/>
        <end position="139"/>
    </location>
</feature>
<dbReference type="Gene3D" id="3.40.50.720">
    <property type="entry name" value="NAD(P)-binding Rossmann-like Domain"/>
    <property type="match status" value="1"/>
</dbReference>
<dbReference type="AlphaFoldDB" id="A0A7Z0ACD7"/>
<dbReference type="InterPro" id="IPR052718">
    <property type="entry name" value="NmrA-type_oxidoreductase"/>
</dbReference>
<reference evidence="2 3" key="1">
    <citation type="submission" date="2020-07" db="EMBL/GenBank/DDBJ databases">
        <title>Sequencing the genomes of 1000 actinobacteria strains.</title>
        <authorList>
            <person name="Klenk H.-P."/>
        </authorList>
    </citation>
    <scope>NUCLEOTIDE SEQUENCE [LARGE SCALE GENOMIC DNA]</scope>
    <source>
        <strain evidence="2 3">DSM 26341</strain>
    </source>
</reference>
<dbReference type="EMBL" id="JACBZP010000001">
    <property type="protein sequence ID" value="NYI67138.1"/>
    <property type="molecule type" value="Genomic_DNA"/>
</dbReference>
<protein>
    <submittedName>
        <fullName evidence="2">Uncharacterized protein YbjT (DUF2867 family)</fullName>
    </submittedName>
</protein>
<keyword evidence="3" id="KW-1185">Reference proteome</keyword>
<dbReference type="RefSeq" id="WP_179426908.1">
    <property type="nucleotide sequence ID" value="NZ_JACBZP010000001.1"/>
</dbReference>
<evidence type="ECO:0000259" key="1">
    <source>
        <dbReference type="Pfam" id="PF13460"/>
    </source>
</evidence>
<sequence length="291" mass="30065">MIVLTGATGQLGSQIVDQLLARIPADQVGVSVRDTAKAAELAKRGVRVRRGDYSEPDTLSYAFEGADQVFVVSSGATGSEAVAQHTNAIDAARAAGAARVVYTSHQAVSSDSLFPPMRDHAATERYFAEQHGAFTSLRNGFYAATVPWLIGNALESGTLSAPDDGPVSWTTHADLAEAAAIALADGGSADGELSGPTAPLTGPETLDLEAVAGILSDLTGRRISRVIVGDDEWKAGAIAHGMPDGAAEFTLGIFRAARRGEFAVTDPALERILGRPAASLASVLEKLVAGQ</sequence>
<gene>
    <name evidence="2" type="ORF">BJY26_001444</name>
</gene>
<dbReference type="SUPFAM" id="SSF51735">
    <property type="entry name" value="NAD(P)-binding Rossmann-fold domains"/>
    <property type="match status" value="1"/>
</dbReference>
<dbReference type="InterPro" id="IPR016040">
    <property type="entry name" value="NAD(P)-bd_dom"/>
</dbReference>
<comment type="caution">
    <text evidence="2">The sequence shown here is derived from an EMBL/GenBank/DDBJ whole genome shotgun (WGS) entry which is preliminary data.</text>
</comment>
<evidence type="ECO:0000313" key="3">
    <source>
        <dbReference type="Proteomes" id="UP000539111"/>
    </source>
</evidence>
<evidence type="ECO:0000313" key="2">
    <source>
        <dbReference type="EMBL" id="NYI67138.1"/>
    </source>
</evidence>
<dbReference type="Pfam" id="PF13460">
    <property type="entry name" value="NAD_binding_10"/>
    <property type="match status" value="1"/>
</dbReference>
<dbReference type="InterPro" id="IPR036291">
    <property type="entry name" value="NAD(P)-bd_dom_sf"/>
</dbReference>
<accession>A0A7Z0ACD7</accession>
<name>A0A7Z0ACD7_9MICO</name>
<proteinExistence type="predicted"/>